<accession>A0A1J4TP63</accession>
<organism evidence="2 3">
    <name type="scientific">Candidatus Gottesmanbacteria bacterium CG1_02_37_22</name>
    <dbReference type="NCBI Taxonomy" id="1805209"/>
    <lineage>
        <taxon>Bacteria</taxon>
        <taxon>Candidatus Gottesmaniibacteriota</taxon>
    </lineage>
</organism>
<dbReference type="Proteomes" id="UP000183120">
    <property type="component" value="Unassembled WGS sequence"/>
</dbReference>
<name>A0A1J4TP63_9BACT</name>
<evidence type="ECO:0000313" key="2">
    <source>
        <dbReference type="EMBL" id="OIO13956.1"/>
    </source>
</evidence>
<reference evidence="2 3" key="1">
    <citation type="journal article" date="2016" name="Environ. Microbiol.">
        <title>Genomic resolution of a cold subsurface aquifer community provides metabolic insights for novel microbes adapted to high CO concentrations.</title>
        <authorList>
            <person name="Probst A.J."/>
            <person name="Castelle C.J."/>
            <person name="Singh A."/>
            <person name="Brown C.T."/>
            <person name="Anantharaman K."/>
            <person name="Sharon I."/>
            <person name="Hug L.A."/>
            <person name="Burstein D."/>
            <person name="Emerson J.B."/>
            <person name="Thomas B.C."/>
            <person name="Banfield J.F."/>
        </authorList>
    </citation>
    <scope>NUCLEOTIDE SEQUENCE [LARGE SCALE GENOMIC DNA]</scope>
    <source>
        <strain evidence="2">CG1_02_37_22</strain>
    </source>
</reference>
<protein>
    <recommendedName>
        <fullName evidence="4">DUF4352 domain-containing protein</fullName>
    </recommendedName>
</protein>
<dbReference type="AlphaFoldDB" id="A0A1J4TP63"/>
<keyword evidence="1" id="KW-0812">Transmembrane</keyword>
<keyword evidence="1" id="KW-1133">Transmembrane helix</keyword>
<feature type="transmembrane region" description="Helical" evidence="1">
    <location>
        <begin position="38"/>
        <end position="55"/>
    </location>
</feature>
<evidence type="ECO:0000256" key="1">
    <source>
        <dbReference type="SAM" id="Phobius"/>
    </source>
</evidence>
<keyword evidence="1" id="KW-0472">Membrane</keyword>
<comment type="caution">
    <text evidence="2">The sequence shown here is derived from an EMBL/GenBank/DDBJ whole genome shotgun (WGS) entry which is preliminary data.</text>
</comment>
<evidence type="ECO:0000313" key="3">
    <source>
        <dbReference type="Proteomes" id="UP000183120"/>
    </source>
</evidence>
<evidence type="ECO:0008006" key="4">
    <source>
        <dbReference type="Google" id="ProtNLM"/>
    </source>
</evidence>
<sequence length="209" mass="23013">MATKKEVNKNKNQTGMIFQKIKNLPRSVGQLGSAKKNIIFVLAVIIAGLAIYSFVNKKKIPAQASQPKTTVVSVDKSYNFSALNNQGKSNSGKIKLTMSKIEKTNQVLVNSKVYPAVNDKMFLIVNLELKNDSTQTLNIVPGDLVRLMIGSDKDNKFAPDLHNNVVPVAPISTKLDRIGFVIPIADKNFTLYIGELEGKKDEIPIVFPN</sequence>
<proteinExistence type="predicted"/>
<gene>
    <name evidence="2" type="ORF">AUJ73_03000</name>
</gene>
<dbReference type="EMBL" id="MNUY01000046">
    <property type="protein sequence ID" value="OIO13956.1"/>
    <property type="molecule type" value="Genomic_DNA"/>
</dbReference>